<name>A0A5C6A4V3_9BACT</name>
<evidence type="ECO:0000313" key="2">
    <source>
        <dbReference type="Proteomes" id="UP000316213"/>
    </source>
</evidence>
<gene>
    <name evidence="1" type="ORF">Pla100_35230</name>
</gene>
<dbReference type="EMBL" id="SJPM01000007">
    <property type="protein sequence ID" value="TWT94944.1"/>
    <property type="molecule type" value="Genomic_DNA"/>
</dbReference>
<sequence>MIQRFHLAAILFFLCCCLNGCGDSNGVVATEDEMKAYVEVNGDQALDPAAQTEIAE</sequence>
<evidence type="ECO:0000313" key="1">
    <source>
        <dbReference type="EMBL" id="TWT94944.1"/>
    </source>
</evidence>
<comment type="caution">
    <text evidence="1">The sequence shown here is derived from an EMBL/GenBank/DDBJ whole genome shotgun (WGS) entry which is preliminary data.</text>
</comment>
<dbReference type="AlphaFoldDB" id="A0A5C6A4V3"/>
<keyword evidence="2" id="KW-1185">Reference proteome</keyword>
<dbReference type="Proteomes" id="UP000316213">
    <property type="component" value="Unassembled WGS sequence"/>
</dbReference>
<dbReference type="RefSeq" id="WP_197168019.1">
    <property type="nucleotide sequence ID" value="NZ_SJPM01000007.1"/>
</dbReference>
<reference evidence="1 2" key="1">
    <citation type="submission" date="2019-02" db="EMBL/GenBank/DDBJ databases">
        <title>Deep-cultivation of Planctomycetes and their phenomic and genomic characterization uncovers novel biology.</title>
        <authorList>
            <person name="Wiegand S."/>
            <person name="Jogler M."/>
            <person name="Boedeker C."/>
            <person name="Pinto D."/>
            <person name="Vollmers J."/>
            <person name="Rivas-Marin E."/>
            <person name="Kohn T."/>
            <person name="Peeters S.H."/>
            <person name="Heuer A."/>
            <person name="Rast P."/>
            <person name="Oberbeckmann S."/>
            <person name="Bunk B."/>
            <person name="Jeske O."/>
            <person name="Meyerdierks A."/>
            <person name="Storesund J.E."/>
            <person name="Kallscheuer N."/>
            <person name="Luecker S."/>
            <person name="Lage O.M."/>
            <person name="Pohl T."/>
            <person name="Merkel B.J."/>
            <person name="Hornburger P."/>
            <person name="Mueller R.-W."/>
            <person name="Bruemmer F."/>
            <person name="Labrenz M."/>
            <person name="Spormann A.M."/>
            <person name="Op Den Camp H."/>
            <person name="Overmann J."/>
            <person name="Amann R."/>
            <person name="Jetten M.S.M."/>
            <person name="Mascher T."/>
            <person name="Medema M.H."/>
            <person name="Devos D.P."/>
            <person name="Kaster A.-K."/>
            <person name="Ovreas L."/>
            <person name="Rohde M."/>
            <person name="Galperin M.Y."/>
            <person name="Jogler C."/>
        </authorList>
    </citation>
    <scope>NUCLEOTIDE SEQUENCE [LARGE SCALE GENOMIC DNA]</scope>
    <source>
        <strain evidence="1 2">Pla100</strain>
    </source>
</reference>
<proteinExistence type="predicted"/>
<protein>
    <submittedName>
        <fullName evidence="1">Uncharacterized protein</fullName>
    </submittedName>
</protein>
<organism evidence="1 2">
    <name type="scientific">Neorhodopirellula pilleata</name>
    <dbReference type="NCBI Taxonomy" id="2714738"/>
    <lineage>
        <taxon>Bacteria</taxon>
        <taxon>Pseudomonadati</taxon>
        <taxon>Planctomycetota</taxon>
        <taxon>Planctomycetia</taxon>
        <taxon>Pirellulales</taxon>
        <taxon>Pirellulaceae</taxon>
        <taxon>Neorhodopirellula</taxon>
    </lineage>
</organism>
<accession>A0A5C6A4V3</accession>